<dbReference type="Pfam" id="PF00119">
    <property type="entry name" value="ATP-synt_A"/>
    <property type="match status" value="1"/>
</dbReference>
<keyword evidence="10" id="KW-0406">Ion transport</keyword>
<evidence type="ECO:0000256" key="7">
    <source>
        <dbReference type="ARBA" id="ARBA00022692"/>
    </source>
</evidence>
<accession>A0A067YHW6</accession>
<keyword evidence="7 14" id="KW-0812">Transmembrane</keyword>
<keyword evidence="6" id="KW-0138">CF(0)</keyword>
<dbReference type="SUPFAM" id="SSF81336">
    <property type="entry name" value="F1F0 ATP synthase subunit A"/>
    <property type="match status" value="1"/>
</dbReference>
<dbReference type="EMBL" id="KF736157">
    <property type="protein sequence ID" value="AHC32069.1"/>
    <property type="molecule type" value="Genomic_DNA"/>
</dbReference>
<dbReference type="Gene3D" id="1.20.120.220">
    <property type="entry name" value="ATP synthase, F0 complex, subunit A"/>
    <property type="match status" value="1"/>
</dbReference>
<evidence type="ECO:0000256" key="9">
    <source>
        <dbReference type="ARBA" id="ARBA00022989"/>
    </source>
</evidence>
<evidence type="ECO:0000256" key="1">
    <source>
        <dbReference type="ARBA" id="ARBA00002070"/>
    </source>
</evidence>
<dbReference type="PRINTS" id="PR00123">
    <property type="entry name" value="ATPASEA"/>
</dbReference>
<dbReference type="PANTHER" id="PTHR11410:SF0">
    <property type="entry name" value="ATP SYNTHASE SUBUNIT A"/>
    <property type="match status" value="1"/>
</dbReference>
<evidence type="ECO:0000256" key="4">
    <source>
        <dbReference type="ARBA" id="ARBA00011648"/>
    </source>
</evidence>
<evidence type="ECO:0000256" key="5">
    <source>
        <dbReference type="ARBA" id="ARBA00022448"/>
    </source>
</evidence>
<dbReference type="NCBIfam" id="TIGR01131">
    <property type="entry name" value="ATP_synt_6_or_A"/>
    <property type="match status" value="1"/>
</dbReference>
<organism evidence="15">
    <name type="scientific">Apis andreniformis</name>
    <dbReference type="NCBI Taxonomy" id="7464"/>
    <lineage>
        <taxon>Eukaryota</taxon>
        <taxon>Metazoa</taxon>
        <taxon>Ecdysozoa</taxon>
        <taxon>Arthropoda</taxon>
        <taxon>Hexapoda</taxon>
        <taxon>Insecta</taxon>
        <taxon>Pterygota</taxon>
        <taxon>Neoptera</taxon>
        <taxon>Endopterygota</taxon>
        <taxon>Hymenoptera</taxon>
        <taxon>Apocrita</taxon>
        <taxon>Aculeata</taxon>
        <taxon>Apoidea</taxon>
        <taxon>Anthophila</taxon>
        <taxon>Apidae</taxon>
        <taxon>Apis</taxon>
    </lineage>
</organism>
<keyword evidence="15" id="KW-0496">Mitochondrion</keyword>
<evidence type="ECO:0000313" key="15">
    <source>
        <dbReference type="EMBL" id="AHC32069.1"/>
    </source>
</evidence>
<keyword evidence="11 14" id="KW-0472">Membrane</keyword>
<dbReference type="PANTHER" id="PTHR11410">
    <property type="entry name" value="ATP SYNTHASE SUBUNIT A"/>
    <property type="match status" value="1"/>
</dbReference>
<dbReference type="GO" id="GO:0046933">
    <property type="term" value="F:proton-transporting ATP synthase activity, rotational mechanism"/>
    <property type="evidence" value="ECO:0007669"/>
    <property type="project" value="TreeGrafter"/>
</dbReference>
<evidence type="ECO:0000256" key="12">
    <source>
        <dbReference type="ARBA" id="ARBA00023310"/>
    </source>
</evidence>
<dbReference type="AlphaFoldDB" id="A0A067YHW6"/>
<comment type="subunit">
    <text evidence="4">F-type ATPases have 2 components, CF(1) - the catalytic core - and CF(0) - the membrane proton channel. CF(1) has five subunits: alpha(3), beta(3), gamma(1), delta(1), epsilon(1). CF(0) has three main subunits: a, b and c.</text>
</comment>
<evidence type="ECO:0000256" key="14">
    <source>
        <dbReference type="SAM" id="Phobius"/>
    </source>
</evidence>
<feature type="transmembrane region" description="Helical" evidence="14">
    <location>
        <begin position="104"/>
        <end position="124"/>
    </location>
</feature>
<evidence type="ECO:0000256" key="3">
    <source>
        <dbReference type="ARBA" id="ARBA00006810"/>
    </source>
</evidence>
<feature type="transmembrane region" description="Helical" evidence="14">
    <location>
        <begin position="136"/>
        <end position="157"/>
    </location>
</feature>
<dbReference type="InterPro" id="IPR023011">
    <property type="entry name" value="ATP_synth_F0_asu_AS"/>
</dbReference>
<comment type="function">
    <text evidence="1">Mitochondrial membrane ATP synthase (F(1)F(0) ATP synthase or Complex V) produces ATP from ADP in the presence of a proton gradient across the membrane which is generated by electron transport complexes of the respiratory chain. F-type ATPases consist of two structural domains, F(1) - containing the extramembraneous catalytic core and F(0) - containing the membrane proton channel, linked together by a central stalk and a peripheral stalk. During catalysis, ATP synthesis in the catalytic domain of F(1) is coupled via a rotary mechanism of the central stalk subunits to proton translocation. Key component of the proton channel; it may play a direct role in the translocation of protons across the membrane.</text>
</comment>
<keyword evidence="5" id="KW-0813">Transport</keyword>
<comment type="similarity">
    <text evidence="3">Belongs to the ATPase A chain family.</text>
</comment>
<dbReference type="InterPro" id="IPR000568">
    <property type="entry name" value="ATP_synth_F0_asu"/>
</dbReference>
<evidence type="ECO:0000256" key="6">
    <source>
        <dbReference type="ARBA" id="ARBA00022547"/>
    </source>
</evidence>
<dbReference type="GO" id="GO:0045259">
    <property type="term" value="C:proton-transporting ATP synthase complex"/>
    <property type="evidence" value="ECO:0007669"/>
    <property type="project" value="UniProtKB-KW"/>
</dbReference>
<comment type="subcellular location">
    <subcellularLocation>
        <location evidence="2">Membrane</location>
        <topology evidence="2">Multi-pass membrane protein</topology>
    </subcellularLocation>
    <subcellularLocation>
        <location evidence="13">Mitochondrion inner membrane</location>
        <topology evidence="13">Multi-pass membrane protein</topology>
    </subcellularLocation>
</comment>
<dbReference type="InterPro" id="IPR045083">
    <property type="entry name" value="ATP_synth_F0_asu_bact/mt"/>
</dbReference>
<gene>
    <name evidence="15" type="primary">ATP6</name>
</gene>
<dbReference type="PROSITE" id="PS00449">
    <property type="entry name" value="ATPASE_A"/>
    <property type="match status" value="1"/>
</dbReference>
<reference evidence="15" key="1">
    <citation type="journal article" date="2014" name="Mitochondrial DNA">
        <title>The mitochondrial genome of the black dwarf honey bee, Apis andreniformis (Hymenoptera: Apidae).</title>
        <authorList>
            <person name="Wang A.R."/>
            <person name="Kim M.J."/>
            <person name="Lee J.Y."/>
            <person name="Choi Y.S."/>
            <person name="Thapa R."/>
            <person name="Kim I."/>
        </authorList>
    </citation>
    <scope>NUCLEOTIDE SEQUENCE</scope>
    <source>
        <strain evidence="15">AD5360</strain>
    </source>
</reference>
<dbReference type="InterPro" id="IPR035908">
    <property type="entry name" value="F0_ATP_A_sf"/>
</dbReference>
<evidence type="ECO:0000256" key="8">
    <source>
        <dbReference type="ARBA" id="ARBA00022781"/>
    </source>
</evidence>
<geneLocation type="mitochondrion" evidence="15"/>
<protein>
    <recommendedName>
        <fullName evidence="13">ATP synthase subunit a</fullName>
    </recommendedName>
</protein>
<name>A0A067YHW6_9HYME</name>
<feature type="transmembrane region" description="Helical" evidence="14">
    <location>
        <begin position="177"/>
        <end position="197"/>
    </location>
</feature>
<proteinExistence type="inferred from homology"/>
<keyword evidence="9 14" id="KW-1133">Transmembrane helix</keyword>
<feature type="transmembrane region" description="Helical" evidence="14">
    <location>
        <begin position="204"/>
        <end position="224"/>
    </location>
</feature>
<keyword evidence="8" id="KW-0375">Hydrogen ion transport</keyword>
<dbReference type="GO" id="GO:0005743">
    <property type="term" value="C:mitochondrial inner membrane"/>
    <property type="evidence" value="ECO:0007669"/>
    <property type="project" value="UniProtKB-SubCell"/>
</dbReference>
<evidence type="ECO:0000256" key="2">
    <source>
        <dbReference type="ARBA" id="ARBA00004141"/>
    </source>
</evidence>
<evidence type="ECO:0000256" key="10">
    <source>
        <dbReference type="ARBA" id="ARBA00023065"/>
    </source>
</evidence>
<evidence type="ECO:0000256" key="13">
    <source>
        <dbReference type="RuleBase" id="RU004450"/>
    </source>
</evidence>
<keyword evidence="12" id="KW-0066">ATP synthesis</keyword>
<dbReference type="CDD" id="cd00310">
    <property type="entry name" value="ATP-synt_Fo_a_6"/>
    <property type="match status" value="1"/>
</dbReference>
<feature type="transmembrane region" description="Helical" evidence="14">
    <location>
        <begin position="75"/>
        <end position="98"/>
    </location>
</feature>
<feature type="transmembrane region" description="Helical" evidence="14">
    <location>
        <begin position="21"/>
        <end position="38"/>
    </location>
</feature>
<evidence type="ECO:0000256" key="11">
    <source>
        <dbReference type="ARBA" id="ARBA00023136"/>
    </source>
</evidence>
<sequence>MKKMKLSMMNLFEMFDPSYNMYISLNWLYMFFPIILLPSNFWLIQSRILFTFKMLLNYMYNEFKVISKSKFQSNIIIFISLMVYIMIVNLFSLIPYIFTLTSHLLLNMILSLTLWFSFLIYLIYKNTMQFLSHLVPLNSPVFLMNFMVIIELISLVIRPWTLSIRLSANLISGHLILTLLGIFISNFISLLPINILIQNMLLTLEIFMSIIQSYVFSILLILYFSESN</sequence>